<dbReference type="OrthoDB" id="9808140at2"/>
<accession>A0A517R3P8</accession>
<dbReference type="InterPro" id="IPR004033">
    <property type="entry name" value="UbiE/COQ5_MeTrFase"/>
</dbReference>
<dbReference type="Pfam" id="PF01209">
    <property type="entry name" value="Ubie_methyltran"/>
    <property type="match status" value="1"/>
</dbReference>
<evidence type="ECO:0000256" key="1">
    <source>
        <dbReference type="ARBA" id="ARBA00022428"/>
    </source>
</evidence>
<dbReference type="InterPro" id="IPR023576">
    <property type="entry name" value="UbiE/COQ5_MeTrFase_CS"/>
</dbReference>
<dbReference type="PROSITE" id="PS51608">
    <property type="entry name" value="SAM_MT_UBIE"/>
    <property type="match status" value="1"/>
</dbReference>
<gene>
    <name evidence="6" type="primary">ubiE_2</name>
    <name evidence="5" type="synonym">menG</name>
    <name evidence="6" type="ORF">Pan189_29120</name>
</gene>
<dbReference type="PANTHER" id="PTHR43591:SF24">
    <property type="entry name" value="2-METHOXY-6-POLYPRENYL-1,4-BENZOQUINOL METHYLASE, MITOCHONDRIAL"/>
    <property type="match status" value="1"/>
</dbReference>
<dbReference type="NCBIfam" id="TIGR01934">
    <property type="entry name" value="MenG_MenH_UbiE"/>
    <property type="match status" value="1"/>
</dbReference>
<dbReference type="HAMAP" id="MF_01813">
    <property type="entry name" value="MenG_UbiE_methyltr"/>
    <property type="match status" value="1"/>
</dbReference>
<dbReference type="Proteomes" id="UP000317318">
    <property type="component" value="Chromosome"/>
</dbReference>
<keyword evidence="4 5" id="KW-0949">S-adenosyl-L-methionine</keyword>
<keyword evidence="1 5" id="KW-0474">Menaquinone biosynthesis</keyword>
<comment type="caution">
    <text evidence="5">Lacks conserved residue(s) required for the propagation of feature annotation.</text>
</comment>
<dbReference type="RefSeq" id="WP_145364619.1">
    <property type="nucleotide sequence ID" value="NZ_CP036268.1"/>
</dbReference>
<dbReference type="CDD" id="cd02440">
    <property type="entry name" value="AdoMet_MTases"/>
    <property type="match status" value="1"/>
</dbReference>
<dbReference type="SUPFAM" id="SSF53335">
    <property type="entry name" value="S-adenosyl-L-methionine-dependent methyltransferases"/>
    <property type="match status" value="1"/>
</dbReference>
<evidence type="ECO:0000256" key="2">
    <source>
        <dbReference type="ARBA" id="ARBA00022603"/>
    </source>
</evidence>
<dbReference type="GO" id="GO:0043770">
    <property type="term" value="F:demethylmenaquinone methyltransferase activity"/>
    <property type="evidence" value="ECO:0007669"/>
    <property type="project" value="UniProtKB-UniRule"/>
</dbReference>
<organism evidence="6 7">
    <name type="scientific">Stratiformator vulcanicus</name>
    <dbReference type="NCBI Taxonomy" id="2527980"/>
    <lineage>
        <taxon>Bacteria</taxon>
        <taxon>Pseudomonadati</taxon>
        <taxon>Planctomycetota</taxon>
        <taxon>Planctomycetia</taxon>
        <taxon>Planctomycetales</taxon>
        <taxon>Planctomycetaceae</taxon>
        <taxon>Stratiformator</taxon>
    </lineage>
</organism>
<keyword evidence="2 5" id="KW-0489">Methyltransferase</keyword>
<evidence type="ECO:0000256" key="4">
    <source>
        <dbReference type="ARBA" id="ARBA00022691"/>
    </source>
</evidence>
<protein>
    <recommendedName>
        <fullName evidence="5">Demethylmenaquinone methyltransferase</fullName>
        <ecNumber evidence="5">2.1.1.163</ecNumber>
    </recommendedName>
</protein>
<dbReference type="EMBL" id="CP036268">
    <property type="protein sequence ID" value="QDT38518.1"/>
    <property type="molecule type" value="Genomic_DNA"/>
</dbReference>
<comment type="catalytic activity">
    <reaction evidence="5">
        <text>a 2-demethylmenaquinol + S-adenosyl-L-methionine = a menaquinol + S-adenosyl-L-homocysteine + H(+)</text>
        <dbReference type="Rhea" id="RHEA:42640"/>
        <dbReference type="Rhea" id="RHEA-COMP:9539"/>
        <dbReference type="Rhea" id="RHEA-COMP:9563"/>
        <dbReference type="ChEBI" id="CHEBI:15378"/>
        <dbReference type="ChEBI" id="CHEBI:18151"/>
        <dbReference type="ChEBI" id="CHEBI:55437"/>
        <dbReference type="ChEBI" id="CHEBI:57856"/>
        <dbReference type="ChEBI" id="CHEBI:59789"/>
        <dbReference type="EC" id="2.1.1.163"/>
    </reaction>
</comment>
<keyword evidence="3 5" id="KW-0808">Transferase</keyword>
<dbReference type="EC" id="2.1.1.163" evidence="5"/>
<sequence length="251" mass="27670">MSVDKSGQRIRQMFGEISSRYDLNNHVLSGGVDYYWRHRTVAAIDFEVEGPILDACTGTGDLALAIARHQKGSRLVVGSDFTHQMLEIANQKHRAGKSAADRVPFIEADTQELPFADDTFAAVTVAFGLRNVTSTERGLKEMARVTKPGGQVLVLEFSKPKNRIISPLYQWYFRNVLPVIGQLLARNDQSAYDYLPQSVGEFPDGKELTDLMESCGMTNATWKPLTFGIATLYVARKPDASTATANDHAAA</sequence>
<feature type="binding site" evidence="5">
    <location>
        <position position="59"/>
    </location>
    <ligand>
        <name>S-adenosyl-L-methionine</name>
        <dbReference type="ChEBI" id="CHEBI:59789"/>
    </ligand>
</feature>
<evidence type="ECO:0000313" key="6">
    <source>
        <dbReference type="EMBL" id="QDT38518.1"/>
    </source>
</evidence>
<feature type="binding site" evidence="5">
    <location>
        <begin position="109"/>
        <end position="110"/>
    </location>
    <ligand>
        <name>S-adenosyl-L-methionine</name>
        <dbReference type="ChEBI" id="CHEBI:59789"/>
    </ligand>
</feature>
<comment type="similarity">
    <text evidence="5">Belongs to the class I-like SAM-binding methyltransferase superfamily. MenG/UbiE family.</text>
</comment>
<dbReference type="GO" id="GO:0009234">
    <property type="term" value="P:menaquinone biosynthetic process"/>
    <property type="evidence" value="ECO:0007669"/>
    <property type="project" value="UniProtKB-UniRule"/>
</dbReference>
<evidence type="ECO:0000256" key="3">
    <source>
        <dbReference type="ARBA" id="ARBA00022679"/>
    </source>
</evidence>
<dbReference type="UniPathway" id="UPA00079">
    <property type="reaction ID" value="UER00169"/>
</dbReference>
<name>A0A517R3P8_9PLAN</name>
<keyword evidence="7" id="KW-1185">Reference proteome</keyword>
<evidence type="ECO:0000313" key="7">
    <source>
        <dbReference type="Proteomes" id="UP000317318"/>
    </source>
</evidence>
<dbReference type="KEGG" id="svp:Pan189_29120"/>
<dbReference type="PANTHER" id="PTHR43591">
    <property type="entry name" value="METHYLTRANSFERASE"/>
    <property type="match status" value="1"/>
</dbReference>
<dbReference type="PROSITE" id="PS01184">
    <property type="entry name" value="UBIE_2"/>
    <property type="match status" value="1"/>
</dbReference>
<comment type="pathway">
    <text evidence="5">Quinol/quinone metabolism; menaquinone biosynthesis; menaquinol from 1,4-dihydroxy-2-naphthoate: step 2/2.</text>
</comment>
<feature type="binding site" evidence="5">
    <location>
        <position position="80"/>
    </location>
    <ligand>
        <name>S-adenosyl-L-methionine</name>
        <dbReference type="ChEBI" id="CHEBI:59789"/>
    </ligand>
</feature>
<dbReference type="NCBIfam" id="NF001244">
    <property type="entry name" value="PRK00216.1-5"/>
    <property type="match status" value="1"/>
</dbReference>
<dbReference type="InterPro" id="IPR029063">
    <property type="entry name" value="SAM-dependent_MTases_sf"/>
</dbReference>
<dbReference type="GO" id="GO:0032259">
    <property type="term" value="P:methylation"/>
    <property type="evidence" value="ECO:0007669"/>
    <property type="project" value="UniProtKB-KW"/>
</dbReference>
<proteinExistence type="inferred from homology"/>
<reference evidence="6 7" key="1">
    <citation type="submission" date="2019-02" db="EMBL/GenBank/DDBJ databases">
        <title>Deep-cultivation of Planctomycetes and their phenomic and genomic characterization uncovers novel biology.</title>
        <authorList>
            <person name="Wiegand S."/>
            <person name="Jogler M."/>
            <person name="Boedeker C."/>
            <person name="Pinto D."/>
            <person name="Vollmers J."/>
            <person name="Rivas-Marin E."/>
            <person name="Kohn T."/>
            <person name="Peeters S.H."/>
            <person name="Heuer A."/>
            <person name="Rast P."/>
            <person name="Oberbeckmann S."/>
            <person name="Bunk B."/>
            <person name="Jeske O."/>
            <person name="Meyerdierks A."/>
            <person name="Storesund J.E."/>
            <person name="Kallscheuer N."/>
            <person name="Luecker S."/>
            <person name="Lage O.M."/>
            <person name="Pohl T."/>
            <person name="Merkel B.J."/>
            <person name="Hornburger P."/>
            <person name="Mueller R.-W."/>
            <person name="Bruemmer F."/>
            <person name="Labrenz M."/>
            <person name="Spormann A.M."/>
            <person name="Op den Camp H."/>
            <person name="Overmann J."/>
            <person name="Amann R."/>
            <person name="Jetten M.S.M."/>
            <person name="Mascher T."/>
            <person name="Medema M.H."/>
            <person name="Devos D.P."/>
            <person name="Kaster A.-K."/>
            <person name="Ovreas L."/>
            <person name="Rohde M."/>
            <person name="Galperin M.Y."/>
            <person name="Jogler C."/>
        </authorList>
    </citation>
    <scope>NUCLEOTIDE SEQUENCE [LARGE SCALE GENOMIC DNA]</scope>
    <source>
        <strain evidence="6 7">Pan189</strain>
    </source>
</reference>
<dbReference type="Gene3D" id="3.40.50.150">
    <property type="entry name" value="Vaccinia Virus protein VP39"/>
    <property type="match status" value="1"/>
</dbReference>
<dbReference type="AlphaFoldDB" id="A0A517R3P8"/>
<comment type="function">
    <text evidence="5">Methyltransferase required for the conversion of demethylmenaquinol (DMKH2) to menaquinol (MKH2).</text>
</comment>
<evidence type="ECO:0000256" key="5">
    <source>
        <dbReference type="HAMAP-Rule" id="MF_01813"/>
    </source>
</evidence>